<proteinExistence type="inferred from homology"/>
<dbReference type="AlphaFoldDB" id="A0A5C1QET8"/>
<comment type="similarity">
    <text evidence="1 7">Belongs to the universal ribosomal protein uL3 family.</text>
</comment>
<protein>
    <recommendedName>
        <fullName evidence="6 7">Large ribosomal subunit protein uL3</fullName>
    </recommendedName>
</protein>
<evidence type="ECO:0000313" key="9">
    <source>
        <dbReference type="Proteomes" id="UP000323824"/>
    </source>
</evidence>
<reference evidence="8 9" key="2">
    <citation type="submission" date="2019-09" db="EMBL/GenBank/DDBJ databases">
        <title>Complete Genome Sequence and Methylome Analysis of free living Spirochaetas.</title>
        <authorList>
            <person name="Leshcheva N."/>
            <person name="Mikheeva N."/>
        </authorList>
    </citation>
    <scope>NUCLEOTIDE SEQUENCE [LARGE SCALE GENOMIC DNA]</scope>
    <source>
        <strain evidence="8 9">P</strain>
    </source>
</reference>
<dbReference type="NCBIfam" id="TIGR03625">
    <property type="entry name" value="L3_bact"/>
    <property type="match status" value="1"/>
</dbReference>
<dbReference type="Gene3D" id="3.30.160.810">
    <property type="match status" value="1"/>
</dbReference>
<dbReference type="PANTHER" id="PTHR11229:SF16">
    <property type="entry name" value="LARGE RIBOSOMAL SUBUNIT PROTEIN UL3C"/>
    <property type="match status" value="1"/>
</dbReference>
<dbReference type="OrthoDB" id="9806135at2"/>
<keyword evidence="3 7" id="KW-0694">RNA-binding</keyword>
<evidence type="ECO:0000256" key="3">
    <source>
        <dbReference type="ARBA" id="ARBA00022884"/>
    </source>
</evidence>
<sequence length="205" mass="21988">MISLIGKKVGMTQVFNDNGELVPVTVVKFESNIVVAQRETAKDGYDAVVIGTVETKESKVSKPVAGQFKEVTPQKHVMEFRGFDKECKIGDSFGVELLDGISFVDVTGTSKGKGYQGVMKKHGFGGGRATHGSKFHREAGGTGMATYPGRVIKNTKMAGRMGSDKKTVQNLELVKVDAEMQIALIKGAVPGKRGGLVIVRNAKKK</sequence>
<comment type="function">
    <text evidence="7">One of the primary rRNA binding proteins, it binds directly near the 3'-end of the 23S rRNA, where it nucleates assembly of the 50S subunit.</text>
</comment>
<reference evidence="8 9" key="1">
    <citation type="submission" date="2019-02" db="EMBL/GenBank/DDBJ databases">
        <authorList>
            <person name="Fomenkov A."/>
            <person name="Dubinina G."/>
            <person name="Grabovich M."/>
            <person name="Vincze T."/>
            <person name="Roberts R.J."/>
        </authorList>
    </citation>
    <scope>NUCLEOTIDE SEQUENCE [LARGE SCALE GENOMIC DNA]</scope>
    <source>
        <strain evidence="8 9">P</strain>
    </source>
</reference>
<evidence type="ECO:0000256" key="7">
    <source>
        <dbReference type="HAMAP-Rule" id="MF_01325"/>
    </source>
</evidence>
<keyword evidence="5 7" id="KW-0687">Ribonucleoprotein</keyword>
<dbReference type="EMBL" id="CP035807">
    <property type="protein sequence ID" value="QEN05156.1"/>
    <property type="molecule type" value="Genomic_DNA"/>
</dbReference>
<comment type="subunit">
    <text evidence="7">Part of the 50S ribosomal subunit. Forms a cluster with proteins L14 and L19.</text>
</comment>
<evidence type="ECO:0000256" key="2">
    <source>
        <dbReference type="ARBA" id="ARBA00022730"/>
    </source>
</evidence>
<keyword evidence="9" id="KW-1185">Reference proteome</keyword>
<dbReference type="RefSeq" id="WP_149568397.1">
    <property type="nucleotide sequence ID" value="NZ_CP035807.1"/>
</dbReference>
<dbReference type="Gene3D" id="2.40.30.10">
    <property type="entry name" value="Translation factors"/>
    <property type="match status" value="1"/>
</dbReference>
<dbReference type="KEGG" id="sper:EW093_10690"/>
<dbReference type="FunFam" id="2.40.30.10:FF:000004">
    <property type="entry name" value="50S ribosomal protein L3"/>
    <property type="match status" value="1"/>
</dbReference>
<dbReference type="GO" id="GO:0003735">
    <property type="term" value="F:structural constituent of ribosome"/>
    <property type="evidence" value="ECO:0007669"/>
    <property type="project" value="UniProtKB-UniRule"/>
</dbReference>
<dbReference type="Proteomes" id="UP000323824">
    <property type="component" value="Chromosome"/>
</dbReference>
<evidence type="ECO:0000256" key="5">
    <source>
        <dbReference type="ARBA" id="ARBA00023274"/>
    </source>
</evidence>
<dbReference type="Pfam" id="PF00297">
    <property type="entry name" value="Ribosomal_L3"/>
    <property type="match status" value="1"/>
</dbReference>
<evidence type="ECO:0000256" key="4">
    <source>
        <dbReference type="ARBA" id="ARBA00022980"/>
    </source>
</evidence>
<evidence type="ECO:0000313" key="8">
    <source>
        <dbReference type="EMBL" id="QEN05156.1"/>
    </source>
</evidence>
<dbReference type="InterPro" id="IPR000597">
    <property type="entry name" value="Ribosomal_uL3"/>
</dbReference>
<dbReference type="SUPFAM" id="SSF50447">
    <property type="entry name" value="Translation proteins"/>
    <property type="match status" value="1"/>
</dbReference>
<evidence type="ECO:0000256" key="6">
    <source>
        <dbReference type="ARBA" id="ARBA00035243"/>
    </source>
</evidence>
<dbReference type="GO" id="GO:0006412">
    <property type="term" value="P:translation"/>
    <property type="evidence" value="ECO:0007669"/>
    <property type="project" value="UniProtKB-UniRule"/>
</dbReference>
<gene>
    <name evidence="7" type="primary">rplC</name>
    <name evidence="8" type="ORF">EW093_10690</name>
</gene>
<name>A0A5C1QET8_9SPIO</name>
<dbReference type="InterPro" id="IPR009000">
    <property type="entry name" value="Transl_B-barrel_sf"/>
</dbReference>
<dbReference type="InterPro" id="IPR019927">
    <property type="entry name" value="Ribosomal_uL3_bac/org-type"/>
</dbReference>
<organism evidence="8 9">
    <name type="scientific">Thiospirochaeta perfilievii</name>
    <dbReference type="NCBI Taxonomy" id="252967"/>
    <lineage>
        <taxon>Bacteria</taxon>
        <taxon>Pseudomonadati</taxon>
        <taxon>Spirochaetota</taxon>
        <taxon>Spirochaetia</taxon>
        <taxon>Spirochaetales</taxon>
        <taxon>Spirochaetaceae</taxon>
        <taxon>Thiospirochaeta</taxon>
    </lineage>
</organism>
<dbReference type="GO" id="GO:0022625">
    <property type="term" value="C:cytosolic large ribosomal subunit"/>
    <property type="evidence" value="ECO:0007669"/>
    <property type="project" value="TreeGrafter"/>
</dbReference>
<evidence type="ECO:0000256" key="1">
    <source>
        <dbReference type="ARBA" id="ARBA00006540"/>
    </source>
</evidence>
<dbReference type="GO" id="GO:0019843">
    <property type="term" value="F:rRNA binding"/>
    <property type="evidence" value="ECO:0007669"/>
    <property type="project" value="UniProtKB-UniRule"/>
</dbReference>
<dbReference type="PANTHER" id="PTHR11229">
    <property type="entry name" value="50S RIBOSOMAL PROTEIN L3"/>
    <property type="match status" value="1"/>
</dbReference>
<accession>A0A5C1QET8</accession>
<keyword evidence="4 7" id="KW-0689">Ribosomal protein</keyword>
<dbReference type="HAMAP" id="MF_01325_B">
    <property type="entry name" value="Ribosomal_uL3_B"/>
    <property type="match status" value="1"/>
</dbReference>
<keyword evidence="2 7" id="KW-0699">rRNA-binding</keyword>